<sequence>MNQNREHQSPTAEAQSQAVDSQNGQSTTTTPETEDQPDQPLLDQHLHHQEEDLLLEHLFQPHCVESESHFGSDSSTDVENKYLTPNRHAGKNEIYIKENKTRITTTTTTVELVTTKKIFERKDGIYKATKVTVDTTRIAGPHTQREEDVIEETESGWITDDEAEDEDEGDNSAPSGDNATSVGHAGN</sequence>
<organism evidence="2 3">
    <name type="scientific">Neurospora intermedia</name>
    <dbReference type="NCBI Taxonomy" id="5142"/>
    <lineage>
        <taxon>Eukaryota</taxon>
        <taxon>Fungi</taxon>
        <taxon>Dikarya</taxon>
        <taxon>Ascomycota</taxon>
        <taxon>Pezizomycotina</taxon>
        <taxon>Sordariomycetes</taxon>
        <taxon>Sordariomycetidae</taxon>
        <taxon>Sordariales</taxon>
        <taxon>Sordariaceae</taxon>
        <taxon>Neurospora</taxon>
    </lineage>
</organism>
<keyword evidence="3" id="KW-1185">Reference proteome</keyword>
<protein>
    <submittedName>
        <fullName evidence="2">Uncharacterized protein</fullName>
    </submittedName>
</protein>
<proteinExistence type="predicted"/>
<name>A0ABR3DRZ3_NEUIN</name>
<evidence type="ECO:0000313" key="2">
    <source>
        <dbReference type="EMBL" id="KAL0475122.1"/>
    </source>
</evidence>
<reference evidence="2 3" key="1">
    <citation type="submission" date="2023-09" db="EMBL/GenBank/DDBJ databases">
        <title>Multi-omics analysis of a traditional fermented food reveals byproduct-associated fungal strains for waste-to-food upcycling.</title>
        <authorList>
            <consortium name="Lawrence Berkeley National Laboratory"/>
            <person name="Rekdal V.M."/>
            <person name="Villalobos-Escobedo J.M."/>
            <person name="Rodriguez-Valeron N."/>
            <person name="Garcia M.O."/>
            <person name="Vasquez D.P."/>
            <person name="Damayanti I."/>
            <person name="Sorensen P.M."/>
            <person name="Baidoo E.E."/>
            <person name="De Carvalho A.C."/>
            <person name="Riley R."/>
            <person name="Lipzen A."/>
            <person name="He G."/>
            <person name="Yan M."/>
            <person name="Haridas S."/>
            <person name="Daum C."/>
            <person name="Yoshinaga Y."/>
            <person name="Ng V."/>
            <person name="Grigoriev I.V."/>
            <person name="Munk R."/>
            <person name="Nuraida L."/>
            <person name="Wijaya C.H."/>
            <person name="Morales P.-C."/>
            <person name="Keasling J.D."/>
        </authorList>
    </citation>
    <scope>NUCLEOTIDE SEQUENCE [LARGE SCALE GENOMIC DNA]</scope>
    <source>
        <strain evidence="2 3">FGSC 2613</strain>
    </source>
</reference>
<feature type="compositionally biased region" description="Acidic residues" evidence="1">
    <location>
        <begin position="148"/>
        <end position="170"/>
    </location>
</feature>
<evidence type="ECO:0000256" key="1">
    <source>
        <dbReference type="SAM" id="MobiDB-lite"/>
    </source>
</evidence>
<feature type="region of interest" description="Disordered" evidence="1">
    <location>
        <begin position="139"/>
        <end position="187"/>
    </location>
</feature>
<feature type="compositionally biased region" description="Polar residues" evidence="1">
    <location>
        <begin position="9"/>
        <end position="26"/>
    </location>
</feature>
<feature type="region of interest" description="Disordered" evidence="1">
    <location>
        <begin position="1"/>
        <end position="47"/>
    </location>
</feature>
<comment type="caution">
    <text evidence="2">The sequence shown here is derived from an EMBL/GenBank/DDBJ whole genome shotgun (WGS) entry which is preliminary data.</text>
</comment>
<gene>
    <name evidence="2" type="ORF">QR685DRAFT_602434</name>
</gene>
<accession>A0ABR3DRZ3</accession>
<evidence type="ECO:0000313" key="3">
    <source>
        <dbReference type="Proteomes" id="UP001451303"/>
    </source>
</evidence>
<dbReference type="EMBL" id="JAVLET010000001">
    <property type="protein sequence ID" value="KAL0475122.1"/>
    <property type="molecule type" value="Genomic_DNA"/>
</dbReference>
<feature type="compositionally biased region" description="Polar residues" evidence="1">
    <location>
        <begin position="172"/>
        <end position="181"/>
    </location>
</feature>
<dbReference type="Proteomes" id="UP001451303">
    <property type="component" value="Unassembled WGS sequence"/>
</dbReference>